<reference evidence="2 3" key="1">
    <citation type="submission" date="2017-04" db="EMBL/GenBank/DDBJ databases">
        <title>Unexpected and diverse lifestyles within the genus Limnohabitans.</title>
        <authorList>
            <person name="Kasalicky V."/>
            <person name="Mehrshad M."/>
            <person name="Andrei S.-A."/>
            <person name="Salcher M."/>
            <person name="Kratochvilova H."/>
            <person name="Simek K."/>
            <person name="Ghai R."/>
        </authorList>
    </citation>
    <scope>NUCLEOTIDE SEQUENCE [LARGE SCALE GENOMIC DNA]</scope>
    <source>
        <strain evidence="2 3">II-B4</strain>
    </source>
</reference>
<evidence type="ECO:0000259" key="1">
    <source>
        <dbReference type="Pfam" id="PF13577"/>
    </source>
</evidence>
<accession>A0A315EHL8</accession>
<sequence>MWLPRCCAGSRVVHLGLLRSRCIDVDTLALLQAENRCRHLVIAAAEAVDGQQYEVFAACFTEDAVLQRPGGEPLTGRAAILASYAQKSPHRLTQHLLCNHRVVVDPAGWAESSCKVLLYVSDQRREHGTQGRLADSKHHVGEFRDHLILTPDGWRIQNRKAWFELQVD</sequence>
<keyword evidence="3" id="KW-1185">Reference proteome</keyword>
<protein>
    <recommendedName>
        <fullName evidence="1">SnoaL-like domain-containing protein</fullName>
    </recommendedName>
</protein>
<dbReference type="AlphaFoldDB" id="A0A315EHL8"/>
<organism evidence="2 3">
    <name type="scientific">Limnohabitans parvus II-B4</name>
    <dbReference type="NCBI Taxonomy" id="1293052"/>
    <lineage>
        <taxon>Bacteria</taxon>
        <taxon>Pseudomonadati</taxon>
        <taxon>Pseudomonadota</taxon>
        <taxon>Betaproteobacteria</taxon>
        <taxon>Burkholderiales</taxon>
        <taxon>Comamonadaceae</taxon>
        <taxon>Limnohabitans</taxon>
    </lineage>
</organism>
<dbReference type="SUPFAM" id="SSF54427">
    <property type="entry name" value="NTF2-like"/>
    <property type="match status" value="1"/>
</dbReference>
<dbReference type="Gene3D" id="3.10.450.50">
    <property type="match status" value="1"/>
</dbReference>
<name>A0A315EHL8_9BURK</name>
<dbReference type="Proteomes" id="UP000250790">
    <property type="component" value="Unassembled WGS sequence"/>
</dbReference>
<proteinExistence type="predicted"/>
<evidence type="ECO:0000313" key="2">
    <source>
        <dbReference type="EMBL" id="PUE55334.1"/>
    </source>
</evidence>
<feature type="domain" description="SnoaL-like" evidence="1">
    <location>
        <begin position="31"/>
        <end position="160"/>
    </location>
</feature>
<dbReference type="EMBL" id="NESN01000001">
    <property type="protein sequence ID" value="PUE55334.1"/>
    <property type="molecule type" value="Genomic_DNA"/>
</dbReference>
<dbReference type="InterPro" id="IPR037401">
    <property type="entry name" value="SnoaL-like"/>
</dbReference>
<evidence type="ECO:0000313" key="3">
    <source>
        <dbReference type="Proteomes" id="UP000250790"/>
    </source>
</evidence>
<dbReference type="InterPro" id="IPR032710">
    <property type="entry name" value="NTF2-like_dom_sf"/>
</dbReference>
<comment type="caution">
    <text evidence="2">The sequence shown here is derived from an EMBL/GenBank/DDBJ whole genome shotgun (WGS) entry which is preliminary data.</text>
</comment>
<gene>
    <name evidence="2" type="ORF">B9Z37_01805</name>
</gene>
<dbReference type="OrthoDB" id="9102349at2"/>
<dbReference type="Pfam" id="PF13577">
    <property type="entry name" value="SnoaL_4"/>
    <property type="match status" value="1"/>
</dbReference>